<dbReference type="PANTHER" id="PTHR14134:SF4">
    <property type="entry name" value="PROTEIN NCA1"/>
    <property type="match status" value="1"/>
</dbReference>
<evidence type="ECO:0000256" key="1">
    <source>
        <dbReference type="ARBA" id="ARBA00022723"/>
    </source>
</evidence>
<name>A0A640KEV4_LEITA</name>
<evidence type="ECO:0000256" key="3">
    <source>
        <dbReference type="ARBA" id="ARBA00022833"/>
    </source>
</evidence>
<dbReference type="InterPro" id="IPR013083">
    <property type="entry name" value="Znf_RING/FYVE/PHD"/>
</dbReference>
<sequence length="722" mass="77006">MGESAAMANAIPLLKSTHAHCVCSVCLDVFRSPTCFPCGHILCRACATRCIAARPRCPLCNQAVPNLRHCVPLPQLSLFCVLTRAVGLRVSGPHLRSSVQDAAMPVPDSDHGSSLKRHRDATGDDDAVAMQEAPQPPQPRQFSLSPPPKQRFLSFCEPHVPHSGLDVGTVIEGRTENYAQQTSLPEFLSAEAGETQRLHSASPSPSPSRESEGDALSDVAMHHAIIAHTTVSLPSSVAHHPKDRSALGQGQDRPLTPTPPPALSPSPAPFSTPLRLVRNHITDHADQLDSTPRLSPPPFTAFAAAEAADGTTVDVTSQSRGQASSEVFTAEDTSGSKKKSTWSVWRRGQGVVHCILTPPAARLLAQHAGAADGVDRSKTENASTATPLWSASTDPAASFWHRLGCCVLCGLDVVQRTSVRQRLQQLLRSPTAHCDPAELAIQTEETLSLLLGPLWAVCCEVQPHSTDIAQSRDLMGDGEYTTTEFNAVQESYCCGCRGEAAAHHLTGVAHHNCLAWAGLIDFFTNTSFEDLSAAAAVGARFVPRTTASLHMTVPLQDPLKVLTAHTSGRVARWQLLAATLWHMHQLDAGEESEPWRGVKTCGGSGGEGPLMPPCCALCEGGPRPLASSSRSFSFGAGLRTCEGTERGESSCGQQYHYPCALLAGASACIVFGLEEECNIMGASADIPVVSRNAGGKRSGLRLSVEAWCGVCHERHKAHRRRV</sequence>
<evidence type="ECO:0000313" key="8">
    <source>
        <dbReference type="Proteomes" id="UP000419144"/>
    </source>
</evidence>
<reference evidence="7" key="1">
    <citation type="submission" date="2019-11" db="EMBL/GenBank/DDBJ databases">
        <title>Leishmania tarentolae CDS.</title>
        <authorList>
            <person name="Goto Y."/>
            <person name="Yamagishi J."/>
        </authorList>
    </citation>
    <scope>NUCLEOTIDE SEQUENCE [LARGE SCALE GENOMIC DNA]</scope>
    <source>
        <strain evidence="7">Parrot Tar II</strain>
    </source>
</reference>
<dbReference type="GO" id="GO:0061630">
    <property type="term" value="F:ubiquitin protein ligase activity"/>
    <property type="evidence" value="ECO:0007669"/>
    <property type="project" value="InterPro"/>
</dbReference>
<feature type="compositionally biased region" description="Pro residues" evidence="5">
    <location>
        <begin position="256"/>
        <end position="270"/>
    </location>
</feature>
<protein>
    <recommendedName>
        <fullName evidence="6">RING-type domain-containing protein</fullName>
    </recommendedName>
</protein>
<dbReference type="PANTHER" id="PTHR14134">
    <property type="entry name" value="E3 UBIQUITIN-PROTEIN LIGASE RAD18"/>
    <property type="match status" value="1"/>
</dbReference>
<feature type="compositionally biased region" description="Polar residues" evidence="5">
    <location>
        <begin position="317"/>
        <end position="332"/>
    </location>
</feature>
<dbReference type="PROSITE" id="PS50089">
    <property type="entry name" value="ZF_RING_2"/>
    <property type="match status" value="1"/>
</dbReference>
<feature type="region of interest" description="Disordered" evidence="5">
    <location>
        <begin position="308"/>
        <end position="332"/>
    </location>
</feature>
<proteinExistence type="predicted"/>
<dbReference type="Proteomes" id="UP000419144">
    <property type="component" value="Unassembled WGS sequence"/>
</dbReference>
<evidence type="ECO:0000256" key="4">
    <source>
        <dbReference type="PROSITE-ProRule" id="PRU00175"/>
    </source>
</evidence>
<feature type="domain" description="RING-type" evidence="6">
    <location>
        <begin position="23"/>
        <end position="61"/>
    </location>
</feature>
<evidence type="ECO:0000256" key="5">
    <source>
        <dbReference type="SAM" id="MobiDB-lite"/>
    </source>
</evidence>
<dbReference type="InterPro" id="IPR001841">
    <property type="entry name" value="Znf_RING"/>
</dbReference>
<dbReference type="EMBL" id="BLBS01000022">
    <property type="protein sequence ID" value="GET87584.1"/>
    <property type="molecule type" value="Genomic_DNA"/>
</dbReference>
<dbReference type="SUPFAM" id="SSF57850">
    <property type="entry name" value="RING/U-box"/>
    <property type="match status" value="1"/>
</dbReference>
<keyword evidence="8" id="KW-1185">Reference proteome</keyword>
<dbReference type="GO" id="GO:0006513">
    <property type="term" value="P:protein monoubiquitination"/>
    <property type="evidence" value="ECO:0007669"/>
    <property type="project" value="InterPro"/>
</dbReference>
<dbReference type="OrthoDB" id="273771at2759"/>
<gene>
    <name evidence="7" type="ORF">LtaPh_1703100</name>
</gene>
<accession>A0A640KEV4</accession>
<keyword evidence="3" id="KW-0862">Zinc</keyword>
<dbReference type="InterPro" id="IPR017907">
    <property type="entry name" value="Znf_RING_CS"/>
</dbReference>
<evidence type="ECO:0000313" key="7">
    <source>
        <dbReference type="EMBL" id="GET87584.1"/>
    </source>
</evidence>
<dbReference type="Gene3D" id="3.30.40.10">
    <property type="entry name" value="Zinc/RING finger domain, C3HC4 (zinc finger)"/>
    <property type="match status" value="1"/>
</dbReference>
<dbReference type="InterPro" id="IPR039577">
    <property type="entry name" value="Rad18"/>
</dbReference>
<dbReference type="PROSITE" id="PS00518">
    <property type="entry name" value="ZF_RING_1"/>
    <property type="match status" value="1"/>
</dbReference>
<evidence type="ECO:0000259" key="6">
    <source>
        <dbReference type="PROSITE" id="PS50089"/>
    </source>
</evidence>
<feature type="region of interest" description="Disordered" evidence="5">
    <location>
        <begin position="97"/>
        <end position="123"/>
    </location>
</feature>
<evidence type="ECO:0000256" key="2">
    <source>
        <dbReference type="ARBA" id="ARBA00022771"/>
    </source>
</evidence>
<organism evidence="7 8">
    <name type="scientific">Leishmania tarentolae</name>
    <name type="common">Sauroleishmania tarentolae</name>
    <dbReference type="NCBI Taxonomy" id="5689"/>
    <lineage>
        <taxon>Eukaryota</taxon>
        <taxon>Discoba</taxon>
        <taxon>Euglenozoa</taxon>
        <taxon>Kinetoplastea</taxon>
        <taxon>Metakinetoplastina</taxon>
        <taxon>Trypanosomatida</taxon>
        <taxon>Trypanosomatidae</taxon>
        <taxon>Leishmaniinae</taxon>
        <taxon>Leishmania</taxon>
        <taxon>lizard Leishmania</taxon>
    </lineage>
</organism>
<feature type="region of interest" description="Disordered" evidence="5">
    <location>
        <begin position="129"/>
        <end position="148"/>
    </location>
</feature>
<feature type="region of interest" description="Disordered" evidence="5">
    <location>
        <begin position="193"/>
        <end position="215"/>
    </location>
</feature>
<keyword evidence="2 4" id="KW-0863">Zinc-finger</keyword>
<dbReference type="AlphaFoldDB" id="A0A640KEV4"/>
<dbReference type="VEuPathDB" id="TriTrypDB:LtaPh_1703100"/>
<feature type="region of interest" description="Disordered" evidence="5">
    <location>
        <begin position="231"/>
        <end position="273"/>
    </location>
</feature>
<comment type="caution">
    <text evidence="7">The sequence shown here is derived from an EMBL/GenBank/DDBJ whole genome shotgun (WGS) entry which is preliminary data.</text>
</comment>
<keyword evidence="1" id="KW-0479">Metal-binding</keyword>
<feature type="compositionally biased region" description="Pro residues" evidence="5">
    <location>
        <begin position="134"/>
        <end position="148"/>
    </location>
</feature>
<dbReference type="GO" id="GO:0006301">
    <property type="term" value="P:DNA damage tolerance"/>
    <property type="evidence" value="ECO:0007669"/>
    <property type="project" value="InterPro"/>
</dbReference>
<dbReference type="GO" id="GO:0008270">
    <property type="term" value="F:zinc ion binding"/>
    <property type="evidence" value="ECO:0007669"/>
    <property type="project" value="UniProtKB-KW"/>
</dbReference>
<dbReference type="SMART" id="SM00184">
    <property type="entry name" value="RING"/>
    <property type="match status" value="1"/>
</dbReference>
<dbReference type="GO" id="GO:0003697">
    <property type="term" value="F:single-stranded DNA binding"/>
    <property type="evidence" value="ECO:0007669"/>
    <property type="project" value="InterPro"/>
</dbReference>
<dbReference type="Pfam" id="PF13923">
    <property type="entry name" value="zf-C3HC4_2"/>
    <property type="match status" value="1"/>
</dbReference>